<feature type="compositionally biased region" description="Basic and acidic residues" evidence="1">
    <location>
        <begin position="781"/>
        <end position="795"/>
    </location>
</feature>
<keyword evidence="2" id="KW-0472">Membrane</keyword>
<evidence type="ECO:0000313" key="4">
    <source>
        <dbReference type="Proteomes" id="UP001140453"/>
    </source>
</evidence>
<comment type="caution">
    <text evidence="3">The sequence shown here is derived from an EMBL/GenBank/DDBJ whole genome shotgun (WGS) entry which is preliminary data.</text>
</comment>
<name>A0A9W9D2M8_9PEZI</name>
<accession>A0A9W9D2M8</accession>
<sequence>MASHAQPATAASQDRTRVQEPLIYVPNTRPEGIEFAGDGHWRDWRLRKRRPELRERYTATFPNINPFLEREANARVDTQEHLRFVPFTKRTLHDLREDPTYRVKRLQFRPLQETQDRVDAIWAATRPRKSRPQEELDKLPSFFFEGLCSSLFARVWDFAAETFGQQPAVDARSDAQKETDFDRRLQDTDWTDRFLQHLPPDFIRCVSEVARGDYHNRGWKTYDPHGYEFLFLDRDQRIHLCTAVIAKLLQEQCFDSLLFGARKIERDALGKTDVAQEDIANVPKYLIRDLFTSNFWQEVDRVTLGILDLLLPMINFVGELEPDVGALPLTEVYQQLHNIVAEAGWLANGLALTRSCFWLDFPQPGQLWDVRQEHVTDIVWKASKAFADYNDGIDLENALLAWRQARMHVYDALDDDPKPALGTWSRTTYELDNPRPRLVRRTAKVQISMWPFFERSYPYKQELVSGDFNLGEETTVLQKAQVVYYAGNDSDAGEQQEDYTLKQYLEDYSRRKAIFWGPRAWISWPIVLLLLLLALYFAGHSIRHGYAEIKHSDWGLPGHVVSNWSRPTWEWPSKHWPRADQSTSFLKTPITSSQSADSSPTSKLRLKPPIYTSDVYSTRTWVETRLRSSTVLHGDRELEHYDDRKGSPTTLPTSWTSTGQPSKRSSRPSSDKRQSSRPSSDKPKAQLSQDSSSTTVLPDTVRAPEPTEEPSPVPTASNPPGLSSTADETSTERHAPSSSAKSKSSLWDRIFHRVNTKNETPKGIPKVLQEDNAPIENPTTEEPKSGKAGKGRAESDITSTESDVGVDLVPTGSIGSFWRALFEGKEDSSKTQETTSEGKWLDISEEDEQPAPAFTTEVPPDVAFTDAAKPGVTLNMEEGFWIMIHPLGLEYNCWIKSRTADCTSTIWTTVTAKPTAKPKVTEGSWTPTVERK</sequence>
<protein>
    <submittedName>
        <fullName evidence="3">Uncharacterized protein</fullName>
    </submittedName>
</protein>
<feature type="compositionally biased region" description="Low complexity" evidence="1">
    <location>
        <begin position="647"/>
        <end position="663"/>
    </location>
</feature>
<organism evidence="3 4">
    <name type="scientific">Gnomoniopsis smithogilvyi</name>
    <dbReference type="NCBI Taxonomy" id="1191159"/>
    <lineage>
        <taxon>Eukaryota</taxon>
        <taxon>Fungi</taxon>
        <taxon>Dikarya</taxon>
        <taxon>Ascomycota</taxon>
        <taxon>Pezizomycotina</taxon>
        <taxon>Sordariomycetes</taxon>
        <taxon>Sordariomycetidae</taxon>
        <taxon>Diaporthales</taxon>
        <taxon>Gnomoniaceae</taxon>
        <taxon>Gnomoniopsis</taxon>
    </lineage>
</organism>
<keyword evidence="2" id="KW-1133">Transmembrane helix</keyword>
<dbReference type="OrthoDB" id="4749307at2759"/>
<keyword evidence="4" id="KW-1185">Reference proteome</keyword>
<evidence type="ECO:0000313" key="3">
    <source>
        <dbReference type="EMBL" id="KAJ4397250.1"/>
    </source>
</evidence>
<keyword evidence="2" id="KW-0812">Transmembrane</keyword>
<feature type="compositionally biased region" description="Polar residues" evidence="1">
    <location>
        <begin position="686"/>
        <end position="697"/>
    </location>
</feature>
<feature type="transmembrane region" description="Helical" evidence="2">
    <location>
        <begin position="521"/>
        <end position="539"/>
    </location>
</feature>
<feature type="region of interest" description="Disordered" evidence="1">
    <location>
        <begin position="637"/>
        <end position="806"/>
    </location>
</feature>
<evidence type="ECO:0000256" key="2">
    <source>
        <dbReference type="SAM" id="Phobius"/>
    </source>
</evidence>
<proteinExistence type="predicted"/>
<dbReference type="EMBL" id="JAPEVB010000001">
    <property type="protein sequence ID" value="KAJ4397250.1"/>
    <property type="molecule type" value="Genomic_DNA"/>
</dbReference>
<feature type="compositionally biased region" description="Basic and acidic residues" evidence="1">
    <location>
        <begin position="669"/>
        <end position="684"/>
    </location>
</feature>
<dbReference type="AlphaFoldDB" id="A0A9W9D2M8"/>
<evidence type="ECO:0000256" key="1">
    <source>
        <dbReference type="SAM" id="MobiDB-lite"/>
    </source>
</evidence>
<gene>
    <name evidence="3" type="ORF">N0V93_001474</name>
</gene>
<feature type="compositionally biased region" description="Basic and acidic residues" evidence="1">
    <location>
        <begin position="637"/>
        <end position="646"/>
    </location>
</feature>
<reference evidence="3" key="1">
    <citation type="submission" date="2022-10" db="EMBL/GenBank/DDBJ databases">
        <title>Tapping the CABI collections for fungal endophytes: first genome assemblies for Collariella, Neodidymelliopsis, Ascochyta clinopodiicola, Didymella pomorum, Didymosphaeria variabile, Neocosmospora piperis and Neocucurbitaria cava.</title>
        <authorList>
            <person name="Hill R."/>
        </authorList>
    </citation>
    <scope>NUCLEOTIDE SEQUENCE</scope>
    <source>
        <strain evidence="3">IMI 355082</strain>
    </source>
</reference>
<feature type="compositionally biased region" description="Polar residues" evidence="1">
    <location>
        <begin position="718"/>
        <end position="728"/>
    </location>
</feature>
<dbReference type="Proteomes" id="UP001140453">
    <property type="component" value="Unassembled WGS sequence"/>
</dbReference>